<dbReference type="EMBL" id="VIBQ01000090">
    <property type="protein sequence ID" value="KAB8703728.1"/>
    <property type="molecule type" value="Genomic_DNA"/>
</dbReference>
<gene>
    <name evidence="2" type="ORF">FH972_026395</name>
</gene>
<proteinExistence type="predicted"/>
<evidence type="ECO:0000256" key="1">
    <source>
        <dbReference type="SAM" id="MobiDB-lite"/>
    </source>
</evidence>
<dbReference type="Proteomes" id="UP000327013">
    <property type="component" value="Unassembled WGS sequence"/>
</dbReference>
<sequence length="78" mass="8643">MATVHITLIASDSFFSCITSIQREGVEDSFWCHPTVALLSWTQREGVALPAGGRGEEEEQEQAQERGGDWSVREHPAI</sequence>
<keyword evidence="3" id="KW-1185">Reference proteome</keyword>
<feature type="region of interest" description="Disordered" evidence="1">
    <location>
        <begin position="50"/>
        <end position="78"/>
    </location>
</feature>
<protein>
    <submittedName>
        <fullName evidence="2">Uncharacterized protein</fullName>
    </submittedName>
</protein>
<feature type="compositionally biased region" description="Basic and acidic residues" evidence="1">
    <location>
        <begin position="63"/>
        <end position="78"/>
    </location>
</feature>
<accession>A0A5N6L4C5</accession>
<comment type="caution">
    <text evidence="2">The sequence shown here is derived from an EMBL/GenBank/DDBJ whole genome shotgun (WGS) entry which is preliminary data.</text>
</comment>
<evidence type="ECO:0000313" key="2">
    <source>
        <dbReference type="EMBL" id="KAB8703728.1"/>
    </source>
</evidence>
<name>A0A5N6L4C5_9ROSI</name>
<organism evidence="2 3">
    <name type="scientific">Carpinus fangiana</name>
    <dbReference type="NCBI Taxonomy" id="176857"/>
    <lineage>
        <taxon>Eukaryota</taxon>
        <taxon>Viridiplantae</taxon>
        <taxon>Streptophyta</taxon>
        <taxon>Embryophyta</taxon>
        <taxon>Tracheophyta</taxon>
        <taxon>Spermatophyta</taxon>
        <taxon>Magnoliopsida</taxon>
        <taxon>eudicotyledons</taxon>
        <taxon>Gunneridae</taxon>
        <taxon>Pentapetalae</taxon>
        <taxon>rosids</taxon>
        <taxon>fabids</taxon>
        <taxon>Fagales</taxon>
        <taxon>Betulaceae</taxon>
        <taxon>Carpinus</taxon>
    </lineage>
</organism>
<evidence type="ECO:0000313" key="3">
    <source>
        <dbReference type="Proteomes" id="UP000327013"/>
    </source>
</evidence>
<dbReference type="AlphaFoldDB" id="A0A5N6L4C5"/>
<reference evidence="2 3" key="1">
    <citation type="submission" date="2019-06" db="EMBL/GenBank/DDBJ databases">
        <title>A chromosomal-level reference genome of Carpinus fangiana (Coryloideae, Betulaceae).</title>
        <authorList>
            <person name="Yang X."/>
            <person name="Wang Z."/>
            <person name="Zhang L."/>
            <person name="Hao G."/>
            <person name="Liu J."/>
            <person name="Yang Y."/>
        </authorList>
    </citation>
    <scope>NUCLEOTIDE SEQUENCE [LARGE SCALE GENOMIC DNA]</scope>
    <source>
        <strain evidence="2">Cfa_2016G</strain>
        <tissue evidence="2">Leaf</tissue>
    </source>
</reference>